<evidence type="ECO:0000256" key="3">
    <source>
        <dbReference type="ARBA" id="ARBA00022829"/>
    </source>
</evidence>
<keyword evidence="5" id="KW-0012">Acyltransferase</keyword>
<evidence type="ECO:0000256" key="4">
    <source>
        <dbReference type="ARBA" id="ARBA00022853"/>
    </source>
</evidence>
<evidence type="ECO:0000256" key="9">
    <source>
        <dbReference type="ARBA" id="ARBA00048017"/>
    </source>
</evidence>
<dbReference type="InterPro" id="IPR045141">
    <property type="entry name" value="NAA60-like"/>
</dbReference>
<keyword evidence="13" id="KW-1185">Reference proteome</keyword>
<name>A0A267FUY1_9PLAT</name>
<dbReference type="InterPro" id="IPR000182">
    <property type="entry name" value="GNAT_dom"/>
</dbReference>
<evidence type="ECO:0000256" key="1">
    <source>
        <dbReference type="ARBA" id="ARBA00013184"/>
    </source>
</evidence>
<feature type="non-terminal residue" evidence="12">
    <location>
        <position position="1"/>
    </location>
</feature>
<keyword evidence="2" id="KW-0808">Transferase</keyword>
<dbReference type="EC" id="2.3.1.48" evidence="1"/>
<keyword evidence="4" id="KW-0156">Chromatin regulator</keyword>
<sequence length="295" mass="32515">LLCCKLYSAGMKMSAPADPLHNSVSLRRLYPPDTDDVKCLAKHLFPIDYPDSWFHDIVTNDRFYTQAALLGNEMVAMLVAEVKPIAIVNKEDADLLSCQFPPETKVCYLLSIGVSQPYRRRGLARLLLSNLLSHLHASLGSQVKCVYLHVLATNRAAIEFYQGQGFQLHCRLPFYYVIEGRPADACSYALYLNDGCPPESCLQTVARSASLVASCVCSRLLSVTCYCRRCHLMPSCLYSIVRRLGSLMGLSCSDSITNSSSRSCSVSMLLMQLKHRLVYSATGSQGTLSSSTASV</sequence>
<evidence type="ECO:0000313" key="12">
    <source>
        <dbReference type="EMBL" id="PAA76819.1"/>
    </source>
</evidence>
<dbReference type="GO" id="GO:0007059">
    <property type="term" value="P:chromosome segregation"/>
    <property type="evidence" value="ECO:0007669"/>
    <property type="project" value="UniProtKB-KW"/>
</dbReference>
<dbReference type="Proteomes" id="UP000215902">
    <property type="component" value="Unassembled WGS sequence"/>
</dbReference>
<dbReference type="EMBL" id="NIVC01000791">
    <property type="protein sequence ID" value="PAA76819.1"/>
    <property type="molecule type" value="Genomic_DNA"/>
</dbReference>
<evidence type="ECO:0000256" key="6">
    <source>
        <dbReference type="ARBA" id="ARBA00025774"/>
    </source>
</evidence>
<dbReference type="GO" id="GO:0000139">
    <property type="term" value="C:Golgi membrane"/>
    <property type="evidence" value="ECO:0007669"/>
    <property type="project" value="TreeGrafter"/>
</dbReference>
<evidence type="ECO:0000313" key="13">
    <source>
        <dbReference type="Proteomes" id="UP000215902"/>
    </source>
</evidence>
<accession>A0A267FUY1</accession>
<keyword evidence="3" id="KW-0159">Chromosome partition</keyword>
<evidence type="ECO:0000256" key="2">
    <source>
        <dbReference type="ARBA" id="ARBA00022679"/>
    </source>
</evidence>
<protein>
    <recommendedName>
        <fullName evidence="8">N-alpha-acetyltransferase 60</fullName>
        <ecNumber evidence="7">2.3.1.259</ecNumber>
        <ecNumber evidence="1">2.3.1.48</ecNumber>
    </recommendedName>
</protein>
<dbReference type="PANTHER" id="PTHR14744:SF15">
    <property type="entry name" value="N-ALPHA-ACETYLTRANSFERASE 60"/>
    <property type="match status" value="1"/>
</dbReference>
<comment type="caution">
    <text evidence="12">The sequence shown here is derived from an EMBL/GenBank/DDBJ whole genome shotgun (WGS) entry which is preliminary data.</text>
</comment>
<dbReference type="STRING" id="282301.A0A267FUY1"/>
<dbReference type="Pfam" id="PF00583">
    <property type="entry name" value="Acetyltransf_1"/>
    <property type="match status" value="1"/>
</dbReference>
<dbReference type="PROSITE" id="PS51186">
    <property type="entry name" value="GNAT"/>
    <property type="match status" value="1"/>
</dbReference>
<dbReference type="AlphaFoldDB" id="A0A267FUY1"/>
<comment type="catalytic activity">
    <reaction evidence="9">
        <text>L-lysyl-[protein] + acetyl-CoA = N(6)-acetyl-L-lysyl-[protein] + CoA + H(+)</text>
        <dbReference type="Rhea" id="RHEA:45948"/>
        <dbReference type="Rhea" id="RHEA-COMP:9752"/>
        <dbReference type="Rhea" id="RHEA-COMP:10731"/>
        <dbReference type="ChEBI" id="CHEBI:15378"/>
        <dbReference type="ChEBI" id="CHEBI:29969"/>
        <dbReference type="ChEBI" id="CHEBI:57287"/>
        <dbReference type="ChEBI" id="CHEBI:57288"/>
        <dbReference type="ChEBI" id="CHEBI:61930"/>
        <dbReference type="EC" id="2.3.1.48"/>
    </reaction>
</comment>
<organism evidence="12 13">
    <name type="scientific">Macrostomum lignano</name>
    <dbReference type="NCBI Taxonomy" id="282301"/>
    <lineage>
        <taxon>Eukaryota</taxon>
        <taxon>Metazoa</taxon>
        <taxon>Spiralia</taxon>
        <taxon>Lophotrochozoa</taxon>
        <taxon>Platyhelminthes</taxon>
        <taxon>Rhabditophora</taxon>
        <taxon>Macrostomorpha</taxon>
        <taxon>Macrostomida</taxon>
        <taxon>Macrostomidae</taxon>
        <taxon>Macrostomum</taxon>
    </lineage>
</organism>
<evidence type="ECO:0000256" key="5">
    <source>
        <dbReference type="ARBA" id="ARBA00023315"/>
    </source>
</evidence>
<comment type="catalytic activity">
    <reaction evidence="10">
        <text>N-terminal L-methionyl-[transmembrane protein] + acetyl-CoA = N-terminal N(alpha)-acetyl-L-methionyl-[transmembrane protein] + CoA + H(+)</text>
        <dbReference type="Rhea" id="RHEA:50604"/>
        <dbReference type="Rhea" id="RHEA-COMP:12745"/>
        <dbReference type="Rhea" id="RHEA-COMP:12746"/>
        <dbReference type="ChEBI" id="CHEBI:15378"/>
        <dbReference type="ChEBI" id="CHEBI:57287"/>
        <dbReference type="ChEBI" id="CHEBI:57288"/>
        <dbReference type="ChEBI" id="CHEBI:64731"/>
        <dbReference type="ChEBI" id="CHEBI:133414"/>
        <dbReference type="EC" id="2.3.1.259"/>
    </reaction>
</comment>
<dbReference type="EC" id="2.3.1.259" evidence="7"/>
<evidence type="ECO:0000256" key="8">
    <source>
        <dbReference type="ARBA" id="ARBA00026144"/>
    </source>
</evidence>
<evidence type="ECO:0000256" key="7">
    <source>
        <dbReference type="ARBA" id="ARBA00026111"/>
    </source>
</evidence>
<proteinExistence type="inferred from homology"/>
<dbReference type="InterPro" id="IPR016181">
    <property type="entry name" value="Acyl_CoA_acyltransferase"/>
</dbReference>
<dbReference type="Gene3D" id="3.40.630.30">
    <property type="match status" value="1"/>
</dbReference>
<reference evidence="12 13" key="1">
    <citation type="submission" date="2017-06" db="EMBL/GenBank/DDBJ databases">
        <title>A platform for efficient transgenesis in Macrostomum lignano, a flatworm model organism for stem cell research.</title>
        <authorList>
            <person name="Berezikov E."/>
        </authorList>
    </citation>
    <scope>NUCLEOTIDE SEQUENCE [LARGE SCALE GENOMIC DNA]</scope>
    <source>
        <strain evidence="12">DV1</strain>
        <tissue evidence="12">Whole organism</tissue>
    </source>
</reference>
<gene>
    <name evidence="12" type="ORF">BOX15_Mlig015785g1</name>
</gene>
<feature type="domain" description="N-acetyltransferase" evidence="11">
    <location>
        <begin position="24"/>
        <end position="193"/>
    </location>
</feature>
<evidence type="ECO:0000259" key="11">
    <source>
        <dbReference type="PROSITE" id="PS51186"/>
    </source>
</evidence>
<dbReference type="OrthoDB" id="47017at2759"/>
<dbReference type="PANTHER" id="PTHR14744">
    <property type="entry name" value="N-ALPHA-ACETYLTRANSFERASE 60"/>
    <property type="match status" value="1"/>
</dbReference>
<evidence type="ECO:0000256" key="10">
    <source>
        <dbReference type="ARBA" id="ARBA00048848"/>
    </source>
</evidence>
<comment type="similarity">
    <text evidence="6">Belongs to the acetyltransferase family. NAA60 subfamily.</text>
</comment>
<dbReference type="GO" id="GO:0004402">
    <property type="term" value="F:histone acetyltransferase activity"/>
    <property type="evidence" value="ECO:0007669"/>
    <property type="project" value="TreeGrafter"/>
</dbReference>
<dbReference type="GO" id="GO:0120518">
    <property type="term" value="F:protein N-terminal-methionine acetyltransferase activity"/>
    <property type="evidence" value="ECO:0007669"/>
    <property type="project" value="UniProtKB-EC"/>
</dbReference>
<dbReference type="SUPFAM" id="SSF55729">
    <property type="entry name" value="Acyl-CoA N-acyltransferases (Nat)"/>
    <property type="match status" value="1"/>
</dbReference>